<dbReference type="Pfam" id="PF00589">
    <property type="entry name" value="Phage_integrase"/>
    <property type="match status" value="1"/>
</dbReference>
<evidence type="ECO:0000259" key="7">
    <source>
        <dbReference type="PROSITE" id="PS51900"/>
    </source>
</evidence>
<dbReference type="GO" id="GO:0015074">
    <property type="term" value="P:DNA integration"/>
    <property type="evidence" value="ECO:0007669"/>
    <property type="project" value="UniProtKB-KW"/>
</dbReference>
<evidence type="ECO:0000256" key="3">
    <source>
        <dbReference type="ARBA" id="ARBA00023125"/>
    </source>
</evidence>
<dbReference type="AlphaFoldDB" id="A0A7W9S1I0"/>
<dbReference type="PANTHER" id="PTHR30629:SF2">
    <property type="entry name" value="PROPHAGE INTEGRASE INTS-RELATED"/>
    <property type="match status" value="1"/>
</dbReference>
<dbReference type="InterPro" id="IPR038488">
    <property type="entry name" value="Integrase_DNA-bd_sf"/>
</dbReference>
<keyword evidence="4" id="KW-0233">DNA recombination</keyword>
<keyword evidence="2" id="KW-0229">DNA integration</keyword>
<dbReference type="InterPro" id="IPR044068">
    <property type="entry name" value="CB"/>
</dbReference>
<dbReference type="RefSeq" id="WP_183828643.1">
    <property type="nucleotide sequence ID" value="NZ_JACHEU010000001.1"/>
</dbReference>
<name>A0A7W9S1I0_9HYPH</name>
<dbReference type="Proteomes" id="UP000533306">
    <property type="component" value="Unassembled WGS sequence"/>
</dbReference>
<dbReference type="InterPro" id="IPR050808">
    <property type="entry name" value="Phage_Integrase"/>
</dbReference>
<dbReference type="InterPro" id="IPR010998">
    <property type="entry name" value="Integrase_recombinase_N"/>
</dbReference>
<dbReference type="PANTHER" id="PTHR30629">
    <property type="entry name" value="PROPHAGE INTEGRASE"/>
    <property type="match status" value="1"/>
</dbReference>
<dbReference type="PROSITE" id="PS51898">
    <property type="entry name" value="TYR_RECOMBINASE"/>
    <property type="match status" value="1"/>
</dbReference>
<dbReference type="InterPro" id="IPR053876">
    <property type="entry name" value="Phage_int_M"/>
</dbReference>
<evidence type="ECO:0000256" key="1">
    <source>
        <dbReference type="ARBA" id="ARBA00008857"/>
    </source>
</evidence>
<dbReference type="Gene3D" id="1.10.443.10">
    <property type="entry name" value="Intergrase catalytic core"/>
    <property type="match status" value="1"/>
</dbReference>
<gene>
    <name evidence="8" type="ORF">HNR59_001711</name>
</gene>
<comment type="caution">
    <text evidence="8">The sequence shown here is derived from an EMBL/GenBank/DDBJ whole genome shotgun (WGS) entry which is preliminary data.</text>
</comment>
<proteinExistence type="inferred from homology"/>
<protein>
    <submittedName>
        <fullName evidence="8">Integrase</fullName>
    </submittedName>
</protein>
<dbReference type="Gene3D" id="1.10.150.130">
    <property type="match status" value="1"/>
</dbReference>
<sequence length="394" mass="43786">MPKSLTAREVEALTMDGLHRVDHGLYLQIRRGGATRSWLLRYRFKGRPTWMGLGPARVLTLTEAKRRALASQRLILDGIDPAKARKAERRPAAMTFAECAKKYVETHKAGWKNEKHIAQWTSTLETYANPVIGKLAVDQVDADHVFKILEPIWTTKTETATRLRGRLERVLDWARATGLRSGENPARWKEGLSHRLPAPGKVQRKTAHHGAVPYAEIPALMKRLGELTSISARALSFTILTAARTGETIGATWNEIDLKAKVWVIPAERMKAGKEHRVSLSDAAVALLKSLPRRGDHVFAAHDPTQPLSNMAMLQCLRGLRGGKGETVHGFRSGFSTWAAELTNHPREIVEASLAHEVGNAVELAYKRTDYLVKRAKLMKDWAAFVTSGKAKAA</sequence>
<evidence type="ECO:0000256" key="5">
    <source>
        <dbReference type="PROSITE-ProRule" id="PRU01248"/>
    </source>
</evidence>
<dbReference type="GO" id="GO:0003677">
    <property type="term" value="F:DNA binding"/>
    <property type="evidence" value="ECO:0007669"/>
    <property type="project" value="UniProtKB-UniRule"/>
</dbReference>
<dbReference type="InterPro" id="IPR011010">
    <property type="entry name" value="DNA_brk_join_enz"/>
</dbReference>
<dbReference type="InterPro" id="IPR025166">
    <property type="entry name" value="Integrase_DNA_bind_dom"/>
</dbReference>
<evidence type="ECO:0000256" key="4">
    <source>
        <dbReference type="ARBA" id="ARBA00023172"/>
    </source>
</evidence>
<keyword evidence="9" id="KW-1185">Reference proteome</keyword>
<dbReference type="SUPFAM" id="SSF56349">
    <property type="entry name" value="DNA breaking-rejoining enzymes"/>
    <property type="match status" value="1"/>
</dbReference>
<dbReference type="Gene3D" id="3.30.160.390">
    <property type="entry name" value="Integrase, DNA-binding domain"/>
    <property type="match status" value="1"/>
</dbReference>
<evidence type="ECO:0000259" key="6">
    <source>
        <dbReference type="PROSITE" id="PS51898"/>
    </source>
</evidence>
<evidence type="ECO:0000256" key="2">
    <source>
        <dbReference type="ARBA" id="ARBA00022908"/>
    </source>
</evidence>
<accession>A0A7W9S1I0</accession>
<feature type="domain" description="Core-binding (CB)" evidence="7">
    <location>
        <begin position="94"/>
        <end position="175"/>
    </location>
</feature>
<dbReference type="PROSITE" id="PS51900">
    <property type="entry name" value="CB"/>
    <property type="match status" value="1"/>
</dbReference>
<dbReference type="GO" id="GO:0006310">
    <property type="term" value="P:DNA recombination"/>
    <property type="evidence" value="ECO:0007669"/>
    <property type="project" value="UniProtKB-KW"/>
</dbReference>
<dbReference type="EMBL" id="JACHEU010000001">
    <property type="protein sequence ID" value="MBB6012366.1"/>
    <property type="molecule type" value="Genomic_DNA"/>
</dbReference>
<feature type="domain" description="Tyr recombinase" evidence="6">
    <location>
        <begin position="207"/>
        <end position="379"/>
    </location>
</feature>
<dbReference type="Pfam" id="PF13356">
    <property type="entry name" value="Arm-DNA-bind_3"/>
    <property type="match status" value="1"/>
</dbReference>
<dbReference type="Pfam" id="PF22022">
    <property type="entry name" value="Phage_int_M"/>
    <property type="match status" value="1"/>
</dbReference>
<evidence type="ECO:0000313" key="9">
    <source>
        <dbReference type="Proteomes" id="UP000533306"/>
    </source>
</evidence>
<dbReference type="InterPro" id="IPR002104">
    <property type="entry name" value="Integrase_catalytic"/>
</dbReference>
<organism evidence="8 9">
    <name type="scientific">Aquamicrobium lusatiense</name>
    <dbReference type="NCBI Taxonomy" id="89772"/>
    <lineage>
        <taxon>Bacteria</taxon>
        <taxon>Pseudomonadati</taxon>
        <taxon>Pseudomonadota</taxon>
        <taxon>Alphaproteobacteria</taxon>
        <taxon>Hyphomicrobiales</taxon>
        <taxon>Phyllobacteriaceae</taxon>
        <taxon>Aquamicrobium</taxon>
    </lineage>
</organism>
<dbReference type="CDD" id="cd00801">
    <property type="entry name" value="INT_P4_C"/>
    <property type="match status" value="1"/>
</dbReference>
<comment type="similarity">
    <text evidence="1">Belongs to the 'phage' integrase family.</text>
</comment>
<dbReference type="InterPro" id="IPR013762">
    <property type="entry name" value="Integrase-like_cat_sf"/>
</dbReference>
<reference evidence="8 9" key="1">
    <citation type="submission" date="2020-08" db="EMBL/GenBank/DDBJ databases">
        <title>Genomic Encyclopedia of Type Strains, Phase IV (KMG-IV): sequencing the most valuable type-strain genomes for metagenomic binning, comparative biology and taxonomic classification.</title>
        <authorList>
            <person name="Goeker M."/>
        </authorList>
    </citation>
    <scope>NUCLEOTIDE SEQUENCE [LARGE SCALE GENOMIC DNA]</scope>
    <source>
        <strain evidence="8 9">DSM 11099</strain>
    </source>
</reference>
<keyword evidence="3 5" id="KW-0238">DNA-binding</keyword>
<evidence type="ECO:0000313" key="8">
    <source>
        <dbReference type="EMBL" id="MBB6012366.1"/>
    </source>
</evidence>